<evidence type="ECO:0000256" key="1">
    <source>
        <dbReference type="SAM" id="Phobius"/>
    </source>
</evidence>
<evidence type="ECO:0000313" key="2">
    <source>
        <dbReference type="EMBL" id="NMQ03877.1"/>
    </source>
</evidence>
<name>A0ABX1T2M1_9PROT</name>
<sequence>MAHPVSEHDDIDTRIFAEQIAMVYQLTPHTLAMSMIGSTLILFALWSLAPPALLLSWYVLHHLVTLLRYLLIRSYRRARPVPAAAPLRARRFVIGTSAAGLIGRTVFGSGALALRNRCAPTLVQHASISMRLPGVRMRNDPRLRKERRVIAHSAG</sequence>
<dbReference type="EMBL" id="SPMX01000002">
    <property type="protein sequence ID" value="NMQ03877.1"/>
    <property type="molecule type" value="Genomic_DNA"/>
</dbReference>
<comment type="caution">
    <text evidence="2">The sequence shown here is derived from an EMBL/GenBank/DDBJ whole genome shotgun (WGS) entry which is preliminary data.</text>
</comment>
<feature type="transmembrane region" description="Helical" evidence="1">
    <location>
        <begin position="92"/>
        <end position="114"/>
    </location>
</feature>
<keyword evidence="3" id="KW-1185">Reference proteome</keyword>
<keyword evidence="1" id="KW-0812">Transmembrane</keyword>
<accession>A0ABX1T2M1</accession>
<organism evidence="2 3">
    <name type="scientific">Candidatus Accumulibacter contiguus</name>
    <dbReference type="NCBI Taxonomy" id="2954381"/>
    <lineage>
        <taxon>Bacteria</taxon>
        <taxon>Pseudomonadati</taxon>
        <taxon>Pseudomonadota</taxon>
        <taxon>Betaproteobacteria</taxon>
        <taxon>Candidatus Accumulibacter</taxon>
    </lineage>
</organism>
<proteinExistence type="predicted"/>
<reference evidence="2" key="1">
    <citation type="submission" date="2019-03" db="EMBL/GenBank/DDBJ databases">
        <title>Metabolic reconstructions from genomes of highly enriched 'Candidatus Accumulibacter' and 'Candidatus Competibacter' bioreactor populations.</title>
        <authorList>
            <person name="Annavajhala M.K."/>
            <person name="Welles L."/>
            <person name="Abbas B."/>
            <person name="Sorokin D."/>
            <person name="Park H."/>
            <person name="Van Loosdrecht M."/>
            <person name="Chandran K."/>
        </authorList>
    </citation>
    <scope>NUCLEOTIDE SEQUENCE</scope>
    <source>
        <strain evidence="2">SBR_L</strain>
    </source>
</reference>
<feature type="transmembrane region" description="Helical" evidence="1">
    <location>
        <begin position="31"/>
        <end position="49"/>
    </location>
</feature>
<keyword evidence="1" id="KW-1133">Transmembrane helix</keyword>
<protein>
    <submittedName>
        <fullName evidence="2">Uncharacterized protein</fullName>
    </submittedName>
</protein>
<keyword evidence="1" id="KW-0472">Membrane</keyword>
<gene>
    <name evidence="2" type="ORF">E4Q08_00640</name>
</gene>
<feature type="transmembrane region" description="Helical" evidence="1">
    <location>
        <begin position="55"/>
        <end position="71"/>
    </location>
</feature>
<evidence type="ECO:0000313" key="3">
    <source>
        <dbReference type="Proteomes" id="UP000886469"/>
    </source>
</evidence>
<dbReference type="RefSeq" id="WP_169068987.1">
    <property type="nucleotide sequence ID" value="NZ_JAZKUC010000001.1"/>
</dbReference>
<dbReference type="Proteomes" id="UP000886469">
    <property type="component" value="Unassembled WGS sequence"/>
</dbReference>